<evidence type="ECO:0000313" key="3">
    <source>
        <dbReference type="Proteomes" id="UP000747542"/>
    </source>
</evidence>
<feature type="signal peptide" evidence="1">
    <location>
        <begin position="1"/>
        <end position="16"/>
    </location>
</feature>
<feature type="chain" id="PRO_5035149378" evidence="1">
    <location>
        <begin position="17"/>
        <end position="120"/>
    </location>
</feature>
<keyword evidence="1" id="KW-0732">Signal</keyword>
<keyword evidence="3" id="KW-1185">Reference proteome</keyword>
<name>A0A8J5JKB3_HOMAM</name>
<organism evidence="2 3">
    <name type="scientific">Homarus americanus</name>
    <name type="common">American lobster</name>
    <dbReference type="NCBI Taxonomy" id="6706"/>
    <lineage>
        <taxon>Eukaryota</taxon>
        <taxon>Metazoa</taxon>
        <taxon>Ecdysozoa</taxon>
        <taxon>Arthropoda</taxon>
        <taxon>Crustacea</taxon>
        <taxon>Multicrustacea</taxon>
        <taxon>Malacostraca</taxon>
        <taxon>Eumalacostraca</taxon>
        <taxon>Eucarida</taxon>
        <taxon>Decapoda</taxon>
        <taxon>Pleocyemata</taxon>
        <taxon>Astacidea</taxon>
        <taxon>Nephropoidea</taxon>
        <taxon>Nephropidae</taxon>
        <taxon>Homarus</taxon>
    </lineage>
</organism>
<dbReference type="Proteomes" id="UP000747542">
    <property type="component" value="Unassembled WGS sequence"/>
</dbReference>
<accession>A0A8J5JKB3</accession>
<protein>
    <submittedName>
        <fullName evidence="2">Uncharacterized protein</fullName>
    </submittedName>
</protein>
<evidence type="ECO:0000313" key="2">
    <source>
        <dbReference type="EMBL" id="KAG7157484.1"/>
    </source>
</evidence>
<comment type="caution">
    <text evidence="2">The sequence shown here is derived from an EMBL/GenBank/DDBJ whole genome shotgun (WGS) entry which is preliminary data.</text>
</comment>
<dbReference type="EMBL" id="JAHLQT010037514">
    <property type="protein sequence ID" value="KAG7157484.1"/>
    <property type="molecule type" value="Genomic_DNA"/>
</dbReference>
<reference evidence="2" key="1">
    <citation type="journal article" date="2021" name="Sci. Adv.">
        <title>The American lobster genome reveals insights on longevity, neural, and immune adaptations.</title>
        <authorList>
            <person name="Polinski J.M."/>
            <person name="Zimin A.V."/>
            <person name="Clark K.F."/>
            <person name="Kohn A.B."/>
            <person name="Sadowski N."/>
            <person name="Timp W."/>
            <person name="Ptitsyn A."/>
            <person name="Khanna P."/>
            <person name="Romanova D.Y."/>
            <person name="Williams P."/>
            <person name="Greenwood S.J."/>
            <person name="Moroz L.L."/>
            <person name="Walt D.R."/>
            <person name="Bodnar A.G."/>
        </authorList>
    </citation>
    <scope>NUCLEOTIDE SEQUENCE</scope>
    <source>
        <strain evidence="2">GMGI-L3</strain>
    </source>
</reference>
<evidence type="ECO:0000256" key="1">
    <source>
        <dbReference type="SAM" id="SignalP"/>
    </source>
</evidence>
<proteinExistence type="predicted"/>
<sequence length="120" mass="13116">MKTLLSHLLIVGQTRALSLSPVFCYELCGNPPSIIEECGGYLREGNKATLVKKIDIKTKQPSQPDVVIVDAQHSLYHIVWARGCTASTVATSMTKILQLFSGIPVQVIFQQYGGDSAEDH</sequence>
<dbReference type="AlphaFoldDB" id="A0A8J5JKB3"/>
<gene>
    <name evidence="2" type="ORF">Hamer_G005927</name>
</gene>